<gene>
    <name evidence="1" type="ORF">I8J29_15290</name>
</gene>
<dbReference type="InterPro" id="IPR027417">
    <property type="entry name" value="P-loop_NTPase"/>
</dbReference>
<dbReference type="Proteomes" id="UP000670947">
    <property type="component" value="Unassembled WGS sequence"/>
</dbReference>
<dbReference type="Gene3D" id="3.40.50.300">
    <property type="entry name" value="P-loop containing nucleotide triphosphate hydrolases"/>
    <property type="match status" value="1"/>
</dbReference>
<dbReference type="EMBL" id="JAGGDJ010000010">
    <property type="protein sequence ID" value="MBO7745573.1"/>
    <property type="molecule type" value="Genomic_DNA"/>
</dbReference>
<dbReference type="SUPFAM" id="SSF52540">
    <property type="entry name" value="P-loop containing nucleoside triphosphate hydrolases"/>
    <property type="match status" value="1"/>
</dbReference>
<name>A0ABS3WBC9_9BACL</name>
<comment type="caution">
    <text evidence="1">The sequence shown here is derived from an EMBL/GenBank/DDBJ whole genome shotgun (WGS) entry which is preliminary data.</text>
</comment>
<evidence type="ECO:0000313" key="1">
    <source>
        <dbReference type="EMBL" id="MBO7745573.1"/>
    </source>
</evidence>
<proteinExistence type="predicted"/>
<reference evidence="1 2" key="1">
    <citation type="submission" date="2021-03" db="EMBL/GenBank/DDBJ databases">
        <title>Paenibacillus artemisicola MWE-103 whole genome sequence.</title>
        <authorList>
            <person name="Ham Y.J."/>
        </authorList>
    </citation>
    <scope>NUCLEOTIDE SEQUENCE [LARGE SCALE GENOMIC DNA]</scope>
    <source>
        <strain evidence="1 2">MWE-103</strain>
    </source>
</reference>
<keyword evidence="2" id="KW-1185">Reference proteome</keyword>
<accession>A0ABS3WBC9</accession>
<organism evidence="1 2">
    <name type="scientific">Paenibacillus artemisiicola</name>
    <dbReference type="NCBI Taxonomy" id="1172618"/>
    <lineage>
        <taxon>Bacteria</taxon>
        <taxon>Bacillati</taxon>
        <taxon>Bacillota</taxon>
        <taxon>Bacilli</taxon>
        <taxon>Bacillales</taxon>
        <taxon>Paenibacillaceae</taxon>
        <taxon>Paenibacillus</taxon>
    </lineage>
</organism>
<sequence length="185" mass="21183">MKFVLVFGPQAVGKMTVGQELEKITGLKLFHNHMAIELVYPYFGFSAEAWRLTNLIRMEIFQAAAASDMEGMIFTYVWAFNEQEDWDYVDRICRIVEEAGGEMFFVELEAALESRLDRNRTPNRLAHKPTKRDVAKSEQELLGSLDLYRLNSNPGEIARPNYVRIDNTGLSPEETALAIRSRFGL</sequence>
<evidence type="ECO:0000313" key="2">
    <source>
        <dbReference type="Proteomes" id="UP000670947"/>
    </source>
</evidence>
<protein>
    <submittedName>
        <fullName evidence="1">AAA family ATPase</fullName>
    </submittedName>
</protein>
<dbReference type="RefSeq" id="WP_208848403.1">
    <property type="nucleotide sequence ID" value="NZ_JAGGDJ010000010.1"/>
</dbReference>